<dbReference type="FunFam" id="1.10.3210.10:FF:000001">
    <property type="entry name" value="GTP pyrophosphokinase RelA"/>
    <property type="match status" value="1"/>
</dbReference>
<feature type="domain" description="TGS" evidence="7">
    <location>
        <begin position="472"/>
        <end position="537"/>
    </location>
</feature>
<keyword evidence="9" id="KW-1185">Reference proteome</keyword>
<dbReference type="Gene3D" id="1.10.3210.10">
    <property type="entry name" value="Hypothetical protein af1432"/>
    <property type="match status" value="1"/>
</dbReference>
<dbReference type="InterPro" id="IPR003607">
    <property type="entry name" value="HD/PDEase_dom"/>
</dbReference>
<sequence length="802" mass="86626">MAADGAPFAQTDPAPARPAAGRASAQGGDAEAQAILPEGSAPDGAHQAVPDAEAAGAPSAARGGEAAVAPHKGPPPGFIRQYELVDRVRAYDPQADEGLLNRAYVFSMRAHGDQKRSSGDPYFTHPLAVAAILTELKLDPATIATALLHDVVEDTEVTSESIAEMFGDEVAALVDGVTKISKRELAADADGKAESFAKFIMATAKDARVLLVKLADRLHNMRTLEYMAEEKRRRIATETMEIYAPLAGRIGVHRIKEELENLSFEHLFPEAYQGITAELDQLAEGAVHDVVTLAQTIRRKLTEAGLEAEVTSRQKRAFSIWRKMQRKESLFEELADIYAFRVIVKDTAACYRALGVIHTAFPMIPGEFDDYVSTPKPNNYQSIHTAVLVTGDGHNGQKVEVQIRSKTMHETAERGIAAHWRYKDAAAQQKTGQTVEIHQSGRYDTYEWLRSTVGSLEEGGDPAEFLAQTKLDLYRDQVFPFSPRGRVIPLPQGATALDFAYALHTEIGDSYAGVKINGVARPNRTPLKSGDVVEILRADDAPIPSDWERLVVTGTAKSGIRRRIRMLAQKEQLKLGRRIVTAAFATRDLPFGEEAVRGAAKRMGYRGLKPLLEAAGRLEVSGQDVVSAVYPNLEAAGRSQPGAPVAAGRTLPAAQVSLEGVSRGAQVRLADCCGPLPGERIVGVAGQGGTVAVHRIDCDVLAAAADADWLNLAWSSAPSTAFVAPIVVTVNNRTGAIGHIGTMLARYDADIVDMKLGNREARFSDLCFDIAVRDARHLANVLTGLRASDYVVEAKRSEKECI</sequence>
<dbReference type="Gene3D" id="3.10.20.30">
    <property type="match status" value="1"/>
</dbReference>
<dbReference type="AlphaFoldDB" id="A0A840I2B4"/>
<dbReference type="InterPro" id="IPR004095">
    <property type="entry name" value="TGS"/>
</dbReference>
<gene>
    <name evidence="8" type="ORF">GGQ59_000874</name>
</gene>
<dbReference type="InterPro" id="IPR043519">
    <property type="entry name" value="NT_sf"/>
</dbReference>
<dbReference type="PANTHER" id="PTHR21262:SF36">
    <property type="entry name" value="BIFUNCTIONAL (P)PPGPP SYNTHASE_HYDROLASE SPOT"/>
    <property type="match status" value="1"/>
</dbReference>
<dbReference type="Pfam" id="PF19296">
    <property type="entry name" value="RelA_AH_RIS"/>
    <property type="match status" value="1"/>
</dbReference>
<feature type="domain" description="HD" evidence="6">
    <location>
        <begin position="122"/>
        <end position="221"/>
    </location>
</feature>
<evidence type="ECO:0000256" key="2">
    <source>
        <dbReference type="ARBA" id="ARBA00014315"/>
    </source>
</evidence>
<dbReference type="GO" id="GO:0008893">
    <property type="term" value="F:guanosine-3',5'-bis(diphosphate) 3'-diphosphatase activity"/>
    <property type="evidence" value="ECO:0007669"/>
    <property type="project" value="TreeGrafter"/>
</dbReference>
<dbReference type="Pfam" id="PF02824">
    <property type="entry name" value="TGS"/>
    <property type="match status" value="1"/>
</dbReference>
<dbReference type="GO" id="GO:0005886">
    <property type="term" value="C:plasma membrane"/>
    <property type="evidence" value="ECO:0007669"/>
    <property type="project" value="TreeGrafter"/>
</dbReference>
<dbReference type="InterPro" id="IPR045600">
    <property type="entry name" value="RelA/SpoT_AH_RIS"/>
</dbReference>
<dbReference type="SMART" id="SM00471">
    <property type="entry name" value="HDc"/>
    <property type="match status" value="1"/>
</dbReference>
<dbReference type="Gene3D" id="3.30.460.10">
    <property type="entry name" value="Beta Polymerase, domain 2"/>
    <property type="match status" value="1"/>
</dbReference>
<comment type="catalytic activity">
    <reaction evidence="3">
        <text>GTP + ATP = guanosine 3'-diphosphate 5'-triphosphate + AMP</text>
        <dbReference type="Rhea" id="RHEA:22088"/>
        <dbReference type="ChEBI" id="CHEBI:30616"/>
        <dbReference type="ChEBI" id="CHEBI:37565"/>
        <dbReference type="ChEBI" id="CHEBI:142410"/>
        <dbReference type="ChEBI" id="CHEBI:456215"/>
        <dbReference type="EC" id="2.7.6.5"/>
    </reaction>
</comment>
<dbReference type="InterPro" id="IPR012675">
    <property type="entry name" value="Beta-grasp_dom_sf"/>
</dbReference>
<dbReference type="GO" id="GO:0015969">
    <property type="term" value="P:guanosine tetraphosphate metabolic process"/>
    <property type="evidence" value="ECO:0007669"/>
    <property type="project" value="InterPro"/>
</dbReference>
<evidence type="ECO:0000256" key="3">
    <source>
        <dbReference type="ARBA" id="ARBA00048244"/>
    </source>
</evidence>
<dbReference type="InterPro" id="IPR004811">
    <property type="entry name" value="RelA/Spo_fam"/>
</dbReference>
<evidence type="ECO:0000256" key="4">
    <source>
        <dbReference type="RuleBase" id="RU003847"/>
    </source>
</evidence>
<dbReference type="InterPro" id="IPR012676">
    <property type="entry name" value="TGS-like"/>
</dbReference>
<feature type="region of interest" description="Disordered" evidence="5">
    <location>
        <begin position="1"/>
        <end position="76"/>
    </location>
</feature>
<name>A0A840I2B4_9PROT</name>
<feature type="compositionally biased region" description="Low complexity" evidence="5">
    <location>
        <begin position="48"/>
        <end position="70"/>
    </location>
</feature>
<proteinExistence type="inferred from homology"/>
<evidence type="ECO:0000259" key="7">
    <source>
        <dbReference type="PROSITE" id="PS51880"/>
    </source>
</evidence>
<dbReference type="SUPFAM" id="SSF81271">
    <property type="entry name" value="TGS-like"/>
    <property type="match status" value="1"/>
</dbReference>
<dbReference type="PANTHER" id="PTHR21262">
    <property type="entry name" value="GUANOSINE-3',5'-BIS DIPHOSPHATE 3'-PYROPHOSPHOHYDROLASE"/>
    <property type="match status" value="1"/>
</dbReference>
<dbReference type="FunFam" id="3.10.20.30:FF:000002">
    <property type="entry name" value="GTP pyrophosphokinase (RelA/SpoT)"/>
    <property type="match status" value="1"/>
</dbReference>
<reference evidence="8 9" key="1">
    <citation type="submission" date="2020-08" db="EMBL/GenBank/DDBJ databases">
        <title>Genomic Encyclopedia of Type Strains, Phase IV (KMG-IV): sequencing the most valuable type-strain genomes for metagenomic binning, comparative biology and taxonomic classification.</title>
        <authorList>
            <person name="Goeker M."/>
        </authorList>
    </citation>
    <scope>NUCLEOTIDE SEQUENCE [LARGE SCALE GENOMIC DNA]</scope>
    <source>
        <strain evidence="8 9">DSM 102850</strain>
    </source>
</reference>
<dbReference type="SMART" id="SM00954">
    <property type="entry name" value="RelA_SpoT"/>
    <property type="match status" value="1"/>
</dbReference>
<dbReference type="CDD" id="cd05399">
    <property type="entry name" value="NT_Rel-Spo_like"/>
    <property type="match status" value="1"/>
</dbReference>
<dbReference type="Gene3D" id="3.30.70.260">
    <property type="match status" value="1"/>
</dbReference>
<dbReference type="InterPro" id="IPR045865">
    <property type="entry name" value="ACT-like_dom_sf"/>
</dbReference>
<dbReference type="NCBIfam" id="TIGR00691">
    <property type="entry name" value="spoT_relA"/>
    <property type="match status" value="1"/>
</dbReference>
<dbReference type="Pfam" id="PF04607">
    <property type="entry name" value="RelA_SpoT"/>
    <property type="match status" value="1"/>
</dbReference>
<dbReference type="EMBL" id="JACHOB010000001">
    <property type="protein sequence ID" value="MBB4658374.1"/>
    <property type="molecule type" value="Genomic_DNA"/>
</dbReference>
<dbReference type="EC" id="2.7.6.5" evidence="1"/>
<dbReference type="PROSITE" id="PS51831">
    <property type="entry name" value="HD"/>
    <property type="match status" value="1"/>
</dbReference>
<dbReference type="CDD" id="cd00077">
    <property type="entry name" value="HDc"/>
    <property type="match status" value="1"/>
</dbReference>
<dbReference type="SUPFAM" id="SSF81301">
    <property type="entry name" value="Nucleotidyltransferase"/>
    <property type="match status" value="1"/>
</dbReference>
<feature type="compositionally biased region" description="Low complexity" evidence="5">
    <location>
        <begin position="13"/>
        <end position="28"/>
    </location>
</feature>
<dbReference type="InterPro" id="IPR007685">
    <property type="entry name" value="RelA_SpoT"/>
</dbReference>
<protein>
    <recommendedName>
        <fullName evidence="2">GTP pyrophosphokinase rsh</fullName>
        <ecNumber evidence="1">2.7.6.5</ecNumber>
    </recommendedName>
</protein>
<accession>A0A840I2B4</accession>
<evidence type="ECO:0000259" key="6">
    <source>
        <dbReference type="PROSITE" id="PS51831"/>
    </source>
</evidence>
<dbReference type="Pfam" id="PF13291">
    <property type="entry name" value="ACT_4"/>
    <property type="match status" value="1"/>
</dbReference>
<dbReference type="Pfam" id="PF13328">
    <property type="entry name" value="HD_4"/>
    <property type="match status" value="1"/>
</dbReference>
<evidence type="ECO:0000256" key="5">
    <source>
        <dbReference type="SAM" id="MobiDB-lite"/>
    </source>
</evidence>
<dbReference type="RefSeq" id="WP_183816154.1">
    <property type="nucleotide sequence ID" value="NZ_JACHOB010000001.1"/>
</dbReference>
<dbReference type="Proteomes" id="UP000563524">
    <property type="component" value="Unassembled WGS sequence"/>
</dbReference>
<evidence type="ECO:0000313" key="8">
    <source>
        <dbReference type="EMBL" id="MBB4658374.1"/>
    </source>
</evidence>
<dbReference type="GO" id="GO:0008728">
    <property type="term" value="F:GTP diphosphokinase activity"/>
    <property type="evidence" value="ECO:0007669"/>
    <property type="project" value="UniProtKB-EC"/>
</dbReference>
<organism evidence="8 9">
    <name type="scientific">Parvularcula dongshanensis</name>
    <dbReference type="NCBI Taxonomy" id="1173995"/>
    <lineage>
        <taxon>Bacteria</taxon>
        <taxon>Pseudomonadati</taxon>
        <taxon>Pseudomonadota</taxon>
        <taxon>Alphaproteobacteria</taxon>
        <taxon>Parvularculales</taxon>
        <taxon>Parvularculaceae</taxon>
        <taxon>Parvularcula</taxon>
    </lineage>
</organism>
<comment type="caution">
    <text evidence="8">The sequence shown here is derived from an EMBL/GenBank/DDBJ whole genome shotgun (WGS) entry which is preliminary data.</text>
</comment>
<dbReference type="GO" id="GO:0042594">
    <property type="term" value="P:response to starvation"/>
    <property type="evidence" value="ECO:0007669"/>
    <property type="project" value="TreeGrafter"/>
</dbReference>
<dbReference type="SUPFAM" id="SSF109604">
    <property type="entry name" value="HD-domain/PDEase-like"/>
    <property type="match status" value="1"/>
</dbReference>
<dbReference type="InterPro" id="IPR002912">
    <property type="entry name" value="ACT_dom"/>
</dbReference>
<comment type="similarity">
    <text evidence="4">Belongs to the relA/spoT family.</text>
</comment>
<dbReference type="SUPFAM" id="SSF55021">
    <property type="entry name" value="ACT-like"/>
    <property type="match status" value="1"/>
</dbReference>
<evidence type="ECO:0000313" key="9">
    <source>
        <dbReference type="Proteomes" id="UP000563524"/>
    </source>
</evidence>
<comment type="function">
    <text evidence="4">In eubacteria ppGpp (guanosine 3'-diphosphate 5'-diphosphate) is a mediator of the stringent response that coordinates a variety of cellular activities in response to changes in nutritional abundance.</text>
</comment>
<evidence type="ECO:0000256" key="1">
    <source>
        <dbReference type="ARBA" id="ARBA00013251"/>
    </source>
</evidence>
<dbReference type="InterPro" id="IPR006674">
    <property type="entry name" value="HD_domain"/>
</dbReference>
<dbReference type="PROSITE" id="PS51880">
    <property type="entry name" value="TGS"/>
    <property type="match status" value="1"/>
</dbReference>